<dbReference type="HAMAP" id="MF_03175">
    <property type="entry name" value="MetAP_2_euk"/>
    <property type="match status" value="1"/>
</dbReference>
<feature type="binding site" evidence="8">
    <location>
        <position position="461"/>
    </location>
    <ligand>
        <name>a divalent metal cation</name>
        <dbReference type="ChEBI" id="CHEBI:60240"/>
        <label>2</label>
        <note>catalytic</note>
    </ligand>
</feature>
<gene>
    <name evidence="12" type="ORF">H2204_001525</name>
</gene>
<dbReference type="GO" id="GO:0005737">
    <property type="term" value="C:cytoplasm"/>
    <property type="evidence" value="ECO:0007669"/>
    <property type="project" value="UniProtKB-SubCell"/>
</dbReference>
<dbReference type="InterPro" id="IPR002468">
    <property type="entry name" value="Pept_M24A_MAP2"/>
</dbReference>
<dbReference type="GO" id="GO:0070006">
    <property type="term" value="F:metalloaminopeptidase activity"/>
    <property type="evidence" value="ECO:0007669"/>
    <property type="project" value="UniProtKB-UniRule"/>
</dbReference>
<dbReference type="PRINTS" id="PR00599">
    <property type="entry name" value="MAPEPTIDASE"/>
</dbReference>
<dbReference type="SUPFAM" id="SSF55920">
    <property type="entry name" value="Creatinase/aminopeptidase"/>
    <property type="match status" value="1"/>
</dbReference>
<dbReference type="GO" id="GO:0004239">
    <property type="term" value="F:initiator methionyl aminopeptidase activity"/>
    <property type="evidence" value="ECO:0007669"/>
    <property type="project" value="UniProtKB-UniRule"/>
</dbReference>
<evidence type="ECO:0000256" key="3">
    <source>
        <dbReference type="ARBA" id="ARBA00022438"/>
    </source>
</evidence>
<dbReference type="InterPro" id="IPR036388">
    <property type="entry name" value="WH-like_DNA-bd_sf"/>
</dbReference>
<dbReference type="SUPFAM" id="SSF46785">
    <property type="entry name" value="Winged helix' DNA-binding domain"/>
    <property type="match status" value="1"/>
</dbReference>
<feature type="binding site" evidence="8">
    <location>
        <position position="263"/>
    </location>
    <ligand>
        <name>a divalent metal cation</name>
        <dbReference type="ChEBI" id="CHEBI:60240"/>
        <label>1</label>
    </ligand>
</feature>
<feature type="binding site" evidence="8">
    <location>
        <position position="365"/>
    </location>
    <ligand>
        <name>a divalent metal cation</name>
        <dbReference type="ChEBI" id="CHEBI:60240"/>
        <label>2</label>
        <note>catalytic</note>
    </ligand>
</feature>
<accession>A0AA39D158</accession>
<keyword evidence="5 8" id="KW-0645">Protease</keyword>
<evidence type="ECO:0000313" key="13">
    <source>
        <dbReference type="Proteomes" id="UP001172681"/>
    </source>
</evidence>
<comment type="caution">
    <text evidence="12">The sequence shown here is derived from an EMBL/GenBank/DDBJ whole genome shotgun (WGS) entry which is preliminary data.</text>
</comment>
<dbReference type="InterPro" id="IPR036390">
    <property type="entry name" value="WH_DNA-bd_sf"/>
</dbReference>
<comment type="cofactor">
    <cofactor evidence="2">
        <name>Fe(2+)</name>
        <dbReference type="ChEBI" id="CHEBI:29033"/>
    </cofactor>
</comment>
<feature type="compositionally biased region" description="Acidic residues" evidence="10">
    <location>
        <begin position="47"/>
        <end position="61"/>
    </location>
</feature>
<reference evidence="12" key="1">
    <citation type="submission" date="2022-10" db="EMBL/GenBank/DDBJ databases">
        <title>Culturing micro-colonial fungi from biological soil crusts in the Mojave desert and describing Neophaeococcomyces mojavensis, and introducing the new genera and species Taxawa tesnikishii.</title>
        <authorList>
            <person name="Kurbessoian T."/>
            <person name="Stajich J.E."/>
        </authorList>
    </citation>
    <scope>NUCLEOTIDE SEQUENCE</scope>
    <source>
        <strain evidence="12">TK_35</strain>
    </source>
</reference>
<feature type="binding site" evidence="8">
    <location>
        <position position="231"/>
    </location>
    <ligand>
        <name>substrate</name>
    </ligand>
</feature>
<dbReference type="Pfam" id="PF00557">
    <property type="entry name" value="Peptidase_M24"/>
    <property type="match status" value="1"/>
</dbReference>
<feature type="binding site" evidence="8">
    <location>
        <position position="340"/>
    </location>
    <ligand>
        <name>substrate</name>
    </ligand>
</feature>
<dbReference type="AlphaFoldDB" id="A0AA39D158"/>
<feature type="compositionally biased region" description="Basic and acidic residues" evidence="10">
    <location>
        <begin position="31"/>
        <end position="40"/>
    </location>
</feature>
<comment type="cofactor">
    <cofactor evidence="8">
        <name>Co(2+)</name>
        <dbReference type="ChEBI" id="CHEBI:48828"/>
    </cofactor>
    <cofactor evidence="8">
        <name>Zn(2+)</name>
        <dbReference type="ChEBI" id="CHEBI:29105"/>
    </cofactor>
    <cofactor evidence="8">
        <name>Mn(2+)</name>
        <dbReference type="ChEBI" id="CHEBI:29035"/>
    </cofactor>
    <cofactor evidence="8">
        <name>Fe(2+)</name>
        <dbReference type="ChEBI" id="CHEBI:29033"/>
    </cofactor>
    <text evidence="8">Binds 2 divalent metal cations per subunit. Has a high-affinity and a low affinity metal-binding site. The true nature of the physiological cofactor is under debate. The enzyme is active with cobalt, zinc, manganese or divalent iron ions. Most likely, methionine aminopeptidases function as mononuclear Fe(2+)-metalloproteases under physiological conditions, and the catalytically relevant metal-binding site has been assigned to the histidine-containing high-affinity site.</text>
</comment>
<feature type="binding site" evidence="8">
    <location>
        <position position="461"/>
    </location>
    <ligand>
        <name>a divalent metal cation</name>
        <dbReference type="ChEBI" id="CHEBI:60240"/>
        <label>1</label>
    </ligand>
</feature>
<keyword evidence="6 8" id="KW-0479">Metal-binding</keyword>
<evidence type="ECO:0000256" key="2">
    <source>
        <dbReference type="ARBA" id="ARBA00001954"/>
    </source>
</evidence>
<dbReference type="CDD" id="cd01088">
    <property type="entry name" value="MetAP2"/>
    <property type="match status" value="1"/>
</dbReference>
<feature type="region of interest" description="Disordered" evidence="10">
    <location>
        <begin position="1"/>
        <end position="124"/>
    </location>
</feature>
<organism evidence="12 13">
    <name type="scientific">Knufia peltigerae</name>
    <dbReference type="NCBI Taxonomy" id="1002370"/>
    <lineage>
        <taxon>Eukaryota</taxon>
        <taxon>Fungi</taxon>
        <taxon>Dikarya</taxon>
        <taxon>Ascomycota</taxon>
        <taxon>Pezizomycotina</taxon>
        <taxon>Eurotiomycetes</taxon>
        <taxon>Chaetothyriomycetidae</taxon>
        <taxon>Chaetothyriales</taxon>
        <taxon>Trichomeriaceae</taxon>
        <taxon>Knufia</taxon>
    </lineage>
</organism>
<feature type="compositionally biased region" description="Low complexity" evidence="10">
    <location>
        <begin position="103"/>
        <end position="112"/>
    </location>
</feature>
<sequence>MGSKTPQNGDHGGHGEANGPIEINRAGGEPRGAHTSRDGDGCLGDAGGDDDGDGDDDDDDKEASLATLETPLSTEGAPTDAPKKRKKSKPRKRKKNNKDGAASSPPSKQSSPPRIPLSDLFPNGDYSEGEVQLYTKGPRAAAAGEARYDALRHSHDGVFLQNYRKAAEVHRQTRQWVQRTVKPGDKLMDIANGLEDSVRALLGHDGLEPGDSLKAGMGFPTGICLNNQVAHYTPNPGQKDVVLQKKDLMTVDFGVHINGWIVDSAFTMSFDPVYDNLLAAVKDATNTGVKAAGIDVRICDVSAAIQEAMESYEVELGGKTYPVKPIRNLSAHNITSYHIHGGKSIPFVKNSDTTKMEEGEVFAIETFGTTGRGYIYDDAGIYGYGLKEDAPLKVSLPLASARRLHKTIRENFGTIVFCRRYIERLGVDRYLAGMNSLISHGIVEAYEPLCDIPGSYSAQFEHTLILHETHKEILSRGDDY</sequence>
<dbReference type="Proteomes" id="UP001172681">
    <property type="component" value="Unassembled WGS sequence"/>
</dbReference>
<feature type="domain" description="Peptidase M24" evidence="11">
    <location>
        <begin position="162"/>
        <end position="382"/>
    </location>
</feature>
<comment type="similarity">
    <text evidence="8">Belongs to the peptidase M24A family. Methionine aminopeptidase eukaryotic type 2 subfamily.</text>
</comment>
<dbReference type="GO" id="GO:0046872">
    <property type="term" value="F:metal ion binding"/>
    <property type="evidence" value="ECO:0007669"/>
    <property type="project" value="UniProtKB-UniRule"/>
</dbReference>
<dbReference type="EC" id="3.4.11.18" evidence="8"/>
<comment type="subcellular location">
    <subcellularLocation>
        <location evidence="8">Cytoplasm</location>
    </subcellularLocation>
</comment>
<dbReference type="InterPro" id="IPR050247">
    <property type="entry name" value="Met_Aminopeptidase_Type2"/>
</dbReference>
<comment type="function">
    <text evidence="8 9">Cotranslationally removes the N-terminal methionine from nascent proteins. The N-terminal methionine is often cleaved when the second residue in the primary sequence is small and uncharged (Met-Ala-, Cys, Gly, Pro, Ser, Thr, or Val).</text>
</comment>
<evidence type="ECO:0000313" key="12">
    <source>
        <dbReference type="EMBL" id="KAJ9644174.1"/>
    </source>
</evidence>
<dbReference type="InterPro" id="IPR000994">
    <property type="entry name" value="Pept_M24"/>
</dbReference>
<evidence type="ECO:0000256" key="7">
    <source>
        <dbReference type="ARBA" id="ARBA00022801"/>
    </source>
</evidence>
<evidence type="ECO:0000256" key="10">
    <source>
        <dbReference type="SAM" id="MobiDB-lite"/>
    </source>
</evidence>
<dbReference type="Gene3D" id="3.90.230.10">
    <property type="entry name" value="Creatinase/methionine aminopeptidase superfamily"/>
    <property type="match status" value="1"/>
</dbReference>
<keyword evidence="3 8" id="KW-0031">Aminopeptidase</keyword>
<evidence type="ECO:0000256" key="4">
    <source>
        <dbReference type="ARBA" id="ARBA00022490"/>
    </source>
</evidence>
<dbReference type="EMBL" id="JAPDRN010000006">
    <property type="protein sequence ID" value="KAJ9644174.1"/>
    <property type="molecule type" value="Genomic_DNA"/>
</dbReference>
<comment type="catalytic activity">
    <reaction evidence="1 8 9">
        <text>Release of N-terminal amino acids, preferentially methionine, from peptides and arylamides.</text>
        <dbReference type="EC" id="3.4.11.18"/>
    </reaction>
</comment>
<dbReference type="Gene3D" id="1.10.10.10">
    <property type="entry name" value="Winged helix-like DNA-binding domain superfamily/Winged helix DNA-binding domain"/>
    <property type="match status" value="1"/>
</dbReference>
<keyword evidence="4 8" id="KW-0963">Cytoplasm</keyword>
<evidence type="ECO:0000256" key="9">
    <source>
        <dbReference type="RuleBase" id="RU003653"/>
    </source>
</evidence>
<dbReference type="GO" id="GO:0006508">
    <property type="term" value="P:proteolysis"/>
    <property type="evidence" value="ECO:0007669"/>
    <property type="project" value="UniProtKB-KW"/>
</dbReference>
<feature type="binding site" evidence="8">
    <location>
        <position position="252"/>
    </location>
    <ligand>
        <name>a divalent metal cation</name>
        <dbReference type="ChEBI" id="CHEBI:60240"/>
        <label>1</label>
    </ligand>
</feature>
<name>A0AA39D158_9EURO</name>
<evidence type="ECO:0000256" key="5">
    <source>
        <dbReference type="ARBA" id="ARBA00022670"/>
    </source>
</evidence>
<evidence type="ECO:0000256" key="1">
    <source>
        <dbReference type="ARBA" id="ARBA00000294"/>
    </source>
</evidence>
<dbReference type="NCBIfam" id="TIGR00501">
    <property type="entry name" value="met_pdase_II"/>
    <property type="match status" value="1"/>
</dbReference>
<dbReference type="InterPro" id="IPR001714">
    <property type="entry name" value="Pept_M24_MAP"/>
</dbReference>
<feature type="compositionally biased region" description="Basic residues" evidence="10">
    <location>
        <begin position="83"/>
        <end position="96"/>
    </location>
</feature>
<protein>
    <recommendedName>
        <fullName evidence="8">Methionine aminopeptidase 2</fullName>
        <shortName evidence="8">MAP 2</shortName>
        <shortName evidence="8">MetAP 2</shortName>
        <ecNumber evidence="8">3.4.11.18</ecNumber>
    </recommendedName>
    <alternativeName>
        <fullName evidence="8">Peptidase M</fullName>
    </alternativeName>
</protein>
<keyword evidence="7 8" id="KW-0378">Hydrolase</keyword>
<dbReference type="PANTHER" id="PTHR45777:SF1">
    <property type="entry name" value="METHIONINE AMINOPEPTIDASE 2-2"/>
    <property type="match status" value="1"/>
</dbReference>
<feature type="binding site" evidence="8">
    <location>
        <position position="263"/>
    </location>
    <ligand>
        <name>a divalent metal cation</name>
        <dbReference type="ChEBI" id="CHEBI:60240"/>
        <label>2</label>
        <note>catalytic</note>
    </ligand>
</feature>
<evidence type="ECO:0000256" key="6">
    <source>
        <dbReference type="ARBA" id="ARBA00022723"/>
    </source>
</evidence>
<keyword evidence="13" id="KW-1185">Reference proteome</keyword>
<dbReference type="PANTHER" id="PTHR45777">
    <property type="entry name" value="METHIONINE AMINOPEPTIDASE 2"/>
    <property type="match status" value="1"/>
</dbReference>
<evidence type="ECO:0000256" key="8">
    <source>
        <dbReference type="HAMAP-Rule" id="MF_03175"/>
    </source>
</evidence>
<proteinExistence type="inferred from homology"/>
<dbReference type="InterPro" id="IPR036005">
    <property type="entry name" value="Creatinase/aminopeptidase-like"/>
</dbReference>
<evidence type="ECO:0000259" key="11">
    <source>
        <dbReference type="Pfam" id="PF00557"/>
    </source>
</evidence>
<feature type="binding site" evidence="8">
    <location>
        <position position="332"/>
    </location>
    <ligand>
        <name>a divalent metal cation</name>
        <dbReference type="ChEBI" id="CHEBI:60240"/>
        <label>2</label>
        <note>catalytic</note>
    </ligand>
</feature>